<dbReference type="SUPFAM" id="SSF55298">
    <property type="entry name" value="YjgF-like"/>
    <property type="match status" value="1"/>
</dbReference>
<sequence length="128" mass="13666">MTKVIATAQAPEAIGPYIQGARAGGFIFTSGQLPIHPTTGEIAICAAGQARQSLENIKAIIEAGGLSLEHICKVNIFVKDLNEFVAINQAYAGFFDQHGVQYPARSCVEVARLPKDVKVEIEAVAWQG</sequence>
<evidence type="ECO:0000313" key="3">
    <source>
        <dbReference type="EMBL" id="VDR26850.1"/>
    </source>
</evidence>
<dbReference type="GO" id="GO:0019239">
    <property type="term" value="F:deaminase activity"/>
    <property type="evidence" value="ECO:0007669"/>
    <property type="project" value="TreeGrafter"/>
</dbReference>
<proteinExistence type="inferred from homology"/>
<protein>
    <submittedName>
        <fullName evidence="3">Enamine/imine deaminase</fullName>
        <ecNumber evidence="3">3.5.4.-</ecNumber>
    </submittedName>
</protein>
<reference evidence="3 4" key="1">
    <citation type="submission" date="2018-12" db="EMBL/GenBank/DDBJ databases">
        <authorList>
            <consortium name="Pathogen Informatics"/>
        </authorList>
    </citation>
    <scope>NUCLEOTIDE SEQUENCE [LARGE SCALE GENOMIC DNA]</scope>
    <source>
        <strain evidence="3 4">NCTC13098</strain>
    </source>
</reference>
<comment type="similarity">
    <text evidence="1">Belongs to the RutC family.</text>
</comment>
<gene>
    <name evidence="3" type="primary">ridA_2</name>
    <name evidence="3" type="ORF">NCTC13098_03208</name>
</gene>
<dbReference type="Gene3D" id="3.30.1330.40">
    <property type="entry name" value="RutC-like"/>
    <property type="match status" value="1"/>
</dbReference>
<dbReference type="PROSITE" id="PS01094">
    <property type="entry name" value="UPF0076"/>
    <property type="match status" value="1"/>
</dbReference>
<dbReference type="EMBL" id="LR131271">
    <property type="protein sequence ID" value="VDR26850.1"/>
    <property type="molecule type" value="Genomic_DNA"/>
</dbReference>
<dbReference type="PANTHER" id="PTHR11803:SF39">
    <property type="entry name" value="2-IMINOBUTANOATE_2-IMINOPROPANOATE DEAMINASE"/>
    <property type="match status" value="1"/>
</dbReference>
<dbReference type="EC" id="3.5.4.-" evidence="3"/>
<dbReference type="Proteomes" id="UP000274346">
    <property type="component" value="Chromosome"/>
</dbReference>
<dbReference type="Pfam" id="PF01042">
    <property type="entry name" value="Ribonuc_L-PSP"/>
    <property type="match status" value="1"/>
</dbReference>
<dbReference type="GO" id="GO:0005829">
    <property type="term" value="C:cytosol"/>
    <property type="evidence" value="ECO:0007669"/>
    <property type="project" value="TreeGrafter"/>
</dbReference>
<dbReference type="InterPro" id="IPR035959">
    <property type="entry name" value="RutC-like_sf"/>
</dbReference>
<dbReference type="AlphaFoldDB" id="A0A3P8M0G5"/>
<dbReference type="InterPro" id="IPR006175">
    <property type="entry name" value="YjgF/YER057c/UK114"/>
</dbReference>
<dbReference type="KEGG" id="rtg:NCTC13098_03208"/>
<evidence type="ECO:0000256" key="2">
    <source>
        <dbReference type="ARBA" id="ARBA00011233"/>
    </source>
</evidence>
<accession>A0A3P8M0G5</accession>
<dbReference type="FunFam" id="3.30.1330.40:FF:000001">
    <property type="entry name" value="L-PSP family endoribonuclease"/>
    <property type="match status" value="1"/>
</dbReference>
<name>A0A3P8M0G5_RAOTE</name>
<evidence type="ECO:0000313" key="4">
    <source>
        <dbReference type="Proteomes" id="UP000274346"/>
    </source>
</evidence>
<dbReference type="InterPro" id="IPR006056">
    <property type="entry name" value="RidA"/>
</dbReference>
<dbReference type="NCBIfam" id="TIGR00004">
    <property type="entry name" value="Rid family detoxifying hydrolase"/>
    <property type="match status" value="1"/>
</dbReference>
<evidence type="ECO:0000256" key="1">
    <source>
        <dbReference type="ARBA" id="ARBA00010552"/>
    </source>
</evidence>
<dbReference type="PANTHER" id="PTHR11803">
    <property type="entry name" value="2-IMINOBUTANOATE/2-IMINOPROPANOATE DEAMINASE RIDA"/>
    <property type="match status" value="1"/>
</dbReference>
<dbReference type="InterPro" id="IPR019897">
    <property type="entry name" value="RidA_CS"/>
</dbReference>
<dbReference type="CDD" id="cd00448">
    <property type="entry name" value="YjgF_YER057c_UK114_family"/>
    <property type="match status" value="1"/>
</dbReference>
<organism evidence="3 4">
    <name type="scientific">Raoultella terrigena</name>
    <name type="common">Klebsiella terrigena</name>
    <dbReference type="NCBI Taxonomy" id="577"/>
    <lineage>
        <taxon>Bacteria</taxon>
        <taxon>Pseudomonadati</taxon>
        <taxon>Pseudomonadota</taxon>
        <taxon>Gammaproteobacteria</taxon>
        <taxon>Enterobacterales</taxon>
        <taxon>Enterobacteriaceae</taxon>
        <taxon>Klebsiella/Raoultella group</taxon>
        <taxon>Raoultella</taxon>
    </lineage>
</organism>
<comment type="subunit">
    <text evidence="2">Homotrimer.</text>
</comment>
<keyword evidence="3" id="KW-0378">Hydrolase</keyword>